<accession>A0A399ENF2</accession>
<dbReference type="EMBL" id="QWLA01000033">
    <property type="protein sequence ID" value="RIH86137.1"/>
    <property type="molecule type" value="Genomic_DNA"/>
</dbReference>
<sequence length="74" mass="8070">MDLETLLRKHADRLLNLPNVVGVGQGEKNGQPVIKVFVTHKVPLSALEEEEVIPLDIEGVEVDVEETGIIGAEE</sequence>
<dbReference type="OrthoDB" id="8704060at2"/>
<comment type="caution">
    <text evidence="1">The sequence shown here is derived from an EMBL/GenBank/DDBJ whole genome shotgun (WGS) entry which is preliminary data.</text>
</comment>
<organism evidence="1 2">
    <name type="scientific">Calidithermus roseus</name>
    <dbReference type="NCBI Taxonomy" id="1644118"/>
    <lineage>
        <taxon>Bacteria</taxon>
        <taxon>Thermotogati</taxon>
        <taxon>Deinococcota</taxon>
        <taxon>Deinococci</taxon>
        <taxon>Thermales</taxon>
        <taxon>Thermaceae</taxon>
        <taxon>Calidithermus</taxon>
    </lineage>
</organism>
<dbReference type="Proteomes" id="UP000265341">
    <property type="component" value="Unassembled WGS sequence"/>
</dbReference>
<proteinExistence type="predicted"/>
<protein>
    <submittedName>
        <fullName evidence="1">Uncharacterized protein</fullName>
    </submittedName>
</protein>
<name>A0A399ENF2_9DEIN</name>
<dbReference type="AlphaFoldDB" id="A0A399ENF2"/>
<dbReference type="RefSeq" id="WP_119277733.1">
    <property type="nucleotide sequence ID" value="NZ_QWLA01000033.1"/>
</dbReference>
<evidence type="ECO:0000313" key="1">
    <source>
        <dbReference type="EMBL" id="RIH86137.1"/>
    </source>
</evidence>
<keyword evidence="2" id="KW-1185">Reference proteome</keyword>
<evidence type="ECO:0000313" key="2">
    <source>
        <dbReference type="Proteomes" id="UP000265341"/>
    </source>
</evidence>
<gene>
    <name evidence="1" type="ORF">Mrose_01911</name>
</gene>
<reference evidence="1 2" key="1">
    <citation type="submission" date="2018-08" db="EMBL/GenBank/DDBJ databases">
        <title>Meiothermus roseus NBRC 110900 genome sequencing project.</title>
        <authorList>
            <person name="Da Costa M.S."/>
            <person name="Albuquerque L."/>
            <person name="Raposo P."/>
            <person name="Froufe H.J.C."/>
            <person name="Barroso C.S."/>
            <person name="Egas C."/>
        </authorList>
    </citation>
    <scope>NUCLEOTIDE SEQUENCE [LARGE SCALE GENOMIC DNA]</scope>
    <source>
        <strain evidence="1 2">NBRC 110900</strain>
    </source>
</reference>